<dbReference type="GO" id="GO:0015677">
    <property type="term" value="P:copper ion import"/>
    <property type="evidence" value="ECO:0007669"/>
    <property type="project" value="TreeGrafter"/>
</dbReference>
<protein>
    <recommendedName>
        <fullName evidence="12">FAD-binding FR-type domain-containing protein</fullName>
    </recommendedName>
</protein>
<keyword evidence="9" id="KW-0325">Glycoprotein</keyword>
<comment type="caution">
    <text evidence="13">The sequence shown here is derived from an EMBL/GenBank/DDBJ whole genome shotgun (WGS) entry which is preliminary data.</text>
</comment>
<dbReference type="SUPFAM" id="SSF52343">
    <property type="entry name" value="Ferredoxin reductase-like, C-terminal NADP-linked domain"/>
    <property type="match status" value="1"/>
</dbReference>
<dbReference type="PROSITE" id="PS51384">
    <property type="entry name" value="FAD_FR"/>
    <property type="match status" value="1"/>
</dbReference>
<dbReference type="SFLD" id="SFLDS00052">
    <property type="entry name" value="Ferric_Reductase_Domain"/>
    <property type="match status" value="1"/>
</dbReference>
<name>A0A9P5XJF7_9AGAR</name>
<feature type="transmembrane region" description="Helical" evidence="11">
    <location>
        <begin position="293"/>
        <end position="310"/>
    </location>
</feature>
<accession>A0A9P5XJF7</accession>
<feature type="transmembrane region" description="Helical" evidence="11">
    <location>
        <begin position="230"/>
        <end position="248"/>
    </location>
</feature>
<dbReference type="InterPro" id="IPR051410">
    <property type="entry name" value="Ferric/Cupric_Reductase"/>
</dbReference>
<dbReference type="InterPro" id="IPR013130">
    <property type="entry name" value="Fe3_Rdtase_TM_dom"/>
</dbReference>
<dbReference type="GO" id="GO:0005886">
    <property type="term" value="C:plasma membrane"/>
    <property type="evidence" value="ECO:0007669"/>
    <property type="project" value="TreeGrafter"/>
</dbReference>
<evidence type="ECO:0000256" key="10">
    <source>
        <dbReference type="SAM" id="MobiDB-lite"/>
    </source>
</evidence>
<keyword evidence="3" id="KW-0813">Transport</keyword>
<feature type="domain" description="FAD-binding FR-type" evidence="12">
    <location>
        <begin position="333"/>
        <end position="470"/>
    </location>
</feature>
<evidence type="ECO:0000256" key="4">
    <source>
        <dbReference type="ARBA" id="ARBA00022692"/>
    </source>
</evidence>
<comment type="similarity">
    <text evidence="2">Belongs to the ferric reductase (FRE) family.</text>
</comment>
<proteinExistence type="inferred from homology"/>
<organism evidence="13 14">
    <name type="scientific">Macrolepiota fuliginosa MF-IS2</name>
    <dbReference type="NCBI Taxonomy" id="1400762"/>
    <lineage>
        <taxon>Eukaryota</taxon>
        <taxon>Fungi</taxon>
        <taxon>Dikarya</taxon>
        <taxon>Basidiomycota</taxon>
        <taxon>Agaricomycotina</taxon>
        <taxon>Agaricomycetes</taxon>
        <taxon>Agaricomycetidae</taxon>
        <taxon>Agaricales</taxon>
        <taxon>Agaricineae</taxon>
        <taxon>Agaricaceae</taxon>
        <taxon>Macrolepiota</taxon>
    </lineage>
</organism>
<evidence type="ECO:0000256" key="7">
    <source>
        <dbReference type="ARBA" id="ARBA00023065"/>
    </source>
</evidence>
<dbReference type="InterPro" id="IPR017927">
    <property type="entry name" value="FAD-bd_FR_type"/>
</dbReference>
<feature type="region of interest" description="Disordered" evidence="10">
    <location>
        <begin position="592"/>
        <end position="627"/>
    </location>
</feature>
<gene>
    <name evidence="13" type="ORF">P691DRAFT_429417</name>
</gene>
<keyword evidence="7" id="KW-0406">Ion transport</keyword>
<evidence type="ECO:0000256" key="8">
    <source>
        <dbReference type="ARBA" id="ARBA00023136"/>
    </source>
</evidence>
<dbReference type="AlphaFoldDB" id="A0A9P5XJF7"/>
<evidence type="ECO:0000256" key="5">
    <source>
        <dbReference type="ARBA" id="ARBA00022989"/>
    </source>
</evidence>
<keyword evidence="5 11" id="KW-1133">Transmembrane helix</keyword>
<evidence type="ECO:0000313" key="13">
    <source>
        <dbReference type="EMBL" id="KAF9450866.1"/>
    </source>
</evidence>
<evidence type="ECO:0000256" key="9">
    <source>
        <dbReference type="ARBA" id="ARBA00023180"/>
    </source>
</evidence>
<reference evidence="13" key="1">
    <citation type="submission" date="2020-11" db="EMBL/GenBank/DDBJ databases">
        <authorList>
            <consortium name="DOE Joint Genome Institute"/>
            <person name="Ahrendt S."/>
            <person name="Riley R."/>
            <person name="Andreopoulos W."/>
            <person name="Labutti K."/>
            <person name="Pangilinan J."/>
            <person name="Ruiz-Duenas F.J."/>
            <person name="Barrasa J.M."/>
            <person name="Sanchez-Garcia M."/>
            <person name="Camarero S."/>
            <person name="Miyauchi S."/>
            <person name="Serrano A."/>
            <person name="Linde D."/>
            <person name="Babiker R."/>
            <person name="Drula E."/>
            <person name="Ayuso-Fernandez I."/>
            <person name="Pacheco R."/>
            <person name="Padilla G."/>
            <person name="Ferreira P."/>
            <person name="Barriuso J."/>
            <person name="Kellner H."/>
            <person name="Castanera R."/>
            <person name="Alfaro M."/>
            <person name="Ramirez L."/>
            <person name="Pisabarro A.G."/>
            <person name="Kuo A."/>
            <person name="Tritt A."/>
            <person name="Lipzen A."/>
            <person name="He G."/>
            <person name="Yan M."/>
            <person name="Ng V."/>
            <person name="Cullen D."/>
            <person name="Martin F."/>
            <person name="Rosso M.-N."/>
            <person name="Henrissat B."/>
            <person name="Hibbett D."/>
            <person name="Martinez A.T."/>
            <person name="Grigoriev I.V."/>
        </authorList>
    </citation>
    <scope>NUCLEOTIDE SEQUENCE</scope>
    <source>
        <strain evidence="13">MF-IS2</strain>
    </source>
</reference>
<evidence type="ECO:0000256" key="1">
    <source>
        <dbReference type="ARBA" id="ARBA00004141"/>
    </source>
</evidence>
<evidence type="ECO:0000256" key="2">
    <source>
        <dbReference type="ARBA" id="ARBA00006278"/>
    </source>
</evidence>
<feature type="transmembrane region" description="Helical" evidence="11">
    <location>
        <begin position="160"/>
        <end position="180"/>
    </location>
</feature>
<dbReference type="EMBL" id="MU151096">
    <property type="protein sequence ID" value="KAF9450866.1"/>
    <property type="molecule type" value="Genomic_DNA"/>
</dbReference>
<dbReference type="OrthoDB" id="17725at2759"/>
<evidence type="ECO:0000256" key="3">
    <source>
        <dbReference type="ARBA" id="ARBA00022448"/>
    </source>
</evidence>
<evidence type="ECO:0000313" key="14">
    <source>
        <dbReference type="Proteomes" id="UP000807342"/>
    </source>
</evidence>
<keyword evidence="4 11" id="KW-0812">Transmembrane</keyword>
<evidence type="ECO:0000259" key="12">
    <source>
        <dbReference type="PROSITE" id="PS51384"/>
    </source>
</evidence>
<dbReference type="SFLD" id="SFLDG01168">
    <property type="entry name" value="Ferric_reductase_subgroup_(FRE"/>
    <property type="match status" value="1"/>
</dbReference>
<sequence length="699" mass="77856">MASQVVSFPASAASAASEPQVSSEKFLFHISLFIIAIIGVVFFYRLPRAIALFGSPEWLSGHILRYIPFGPTRPVSQARRIVQAYYRTYPPPNQPPSPTLQGHDMLSDESHTMANHQQNFKRVDALGHEVEMQYPTHIASCPSFMRWTLNTLRHRTTPNYSVGQVIILTGYFWILIYATFFNSNFFVDYNRVGWISVAQLPFVMAYATKNNVLGTLLGMGYERLNFLHRFAGRIVIIAANLHGIGFTYKWSLAGTFRAQIAEPKNAWGLLALICLDVLFLFSLAYWRQRAYNIFFMVHILCFSLLMPALWHHRPELIPYVLGVLGLYGLDYVFRFFKTRVVTATIRPLPELDLTRIEIPTINAGWRAGQHVRVRILSTGVGWLGWTEMHPFTIASVASSDHLIGNRHSNASDRWRGGGGGEEGMVLMCKNAGTWTRRLFEMAKMSGYVDGFIGREVKLWIEGPYGGSGHVNFASFSAAVIVVGGSGITFGLSVVKDLVEKDLKGMSRVKAIELVWSVPDPASLIPLLPTLATLINQSVFTPLRISVHYTRATPNPPSIPSIPGLSLSPGRPRLAKIVDYAVSKALSIGTQFDFRGNQPEQDEKGGRGVGRSHSRRDKDSRHGHGHYATEGTEAQLKIDVDVGMVETRDKEDIQDITGVIVGVCGPVELSKDVVNAVETIDGERRNRVGGIEIHEEVFGW</sequence>
<dbReference type="InterPro" id="IPR039261">
    <property type="entry name" value="FNR_nucleotide-bd"/>
</dbReference>
<feature type="transmembrane region" description="Helical" evidence="11">
    <location>
        <begin position="25"/>
        <end position="44"/>
    </location>
</feature>
<keyword evidence="6" id="KW-0560">Oxidoreductase</keyword>
<dbReference type="Pfam" id="PF08030">
    <property type="entry name" value="NAD_binding_6"/>
    <property type="match status" value="1"/>
</dbReference>
<dbReference type="GO" id="GO:0000293">
    <property type="term" value="F:ferric-chelate reductase activity"/>
    <property type="evidence" value="ECO:0007669"/>
    <property type="project" value="TreeGrafter"/>
</dbReference>
<feature type="transmembrane region" description="Helical" evidence="11">
    <location>
        <begin position="192"/>
        <end position="209"/>
    </location>
</feature>
<feature type="transmembrane region" description="Helical" evidence="11">
    <location>
        <begin position="268"/>
        <end position="286"/>
    </location>
</feature>
<keyword evidence="14" id="KW-1185">Reference proteome</keyword>
<dbReference type="Gene3D" id="3.40.50.80">
    <property type="entry name" value="Nucleotide-binding domain of ferredoxin-NADP reductase (FNR) module"/>
    <property type="match status" value="1"/>
</dbReference>
<evidence type="ECO:0000256" key="11">
    <source>
        <dbReference type="SAM" id="Phobius"/>
    </source>
</evidence>
<dbReference type="Pfam" id="PF01794">
    <property type="entry name" value="Ferric_reduct"/>
    <property type="match status" value="1"/>
</dbReference>
<dbReference type="InterPro" id="IPR013121">
    <property type="entry name" value="Fe_red_NAD-bd_6"/>
</dbReference>
<dbReference type="GO" id="GO:0006879">
    <property type="term" value="P:intracellular iron ion homeostasis"/>
    <property type="evidence" value="ECO:0007669"/>
    <property type="project" value="TreeGrafter"/>
</dbReference>
<comment type="subcellular location">
    <subcellularLocation>
        <location evidence="1">Membrane</location>
        <topology evidence="1">Multi-pass membrane protein</topology>
    </subcellularLocation>
</comment>
<feature type="transmembrane region" description="Helical" evidence="11">
    <location>
        <begin position="316"/>
        <end position="336"/>
    </location>
</feature>
<dbReference type="PANTHER" id="PTHR32361:SF9">
    <property type="entry name" value="FERRIC REDUCTASE TRANSMEMBRANE COMPONENT 3-RELATED"/>
    <property type="match status" value="1"/>
</dbReference>
<evidence type="ECO:0000256" key="6">
    <source>
        <dbReference type="ARBA" id="ARBA00023002"/>
    </source>
</evidence>
<keyword evidence="8 11" id="KW-0472">Membrane</keyword>
<dbReference type="GO" id="GO:0006826">
    <property type="term" value="P:iron ion transport"/>
    <property type="evidence" value="ECO:0007669"/>
    <property type="project" value="TreeGrafter"/>
</dbReference>
<dbReference type="Proteomes" id="UP000807342">
    <property type="component" value="Unassembled WGS sequence"/>
</dbReference>
<dbReference type="PANTHER" id="PTHR32361">
    <property type="entry name" value="FERRIC/CUPRIC REDUCTASE TRANSMEMBRANE COMPONENT"/>
    <property type="match status" value="1"/>
</dbReference>
<dbReference type="CDD" id="cd06186">
    <property type="entry name" value="NOX_Duox_like_FAD_NADP"/>
    <property type="match status" value="1"/>
</dbReference>